<feature type="region of interest" description="Disordered" evidence="1">
    <location>
        <begin position="70"/>
        <end position="113"/>
    </location>
</feature>
<evidence type="ECO:0000313" key="3">
    <source>
        <dbReference type="Proteomes" id="UP000591131"/>
    </source>
</evidence>
<comment type="caution">
    <text evidence="2">The sequence shown here is derived from an EMBL/GenBank/DDBJ whole genome shotgun (WGS) entry which is preliminary data.</text>
</comment>
<sequence>MVSGFEININNDDDQCDNRSKGGIDGVFGIGARFAPCTHFQLSLRSDWALSKLSLKRILLAVCSEGDYDNTKGKPGIDVSEADDDDDDDDDAAADDAADDDDDDDDDAGGGVSVVEGCYEYNKMGDIDDSYTAAAEEDTRYYQMIDDDDDGDDGDDGSTSSSLLLSSSPPPLVVNLHLVAHPDQKYE</sequence>
<gene>
    <name evidence="2" type="ORF">FOL47_010034</name>
</gene>
<organism evidence="2 3">
    <name type="scientific">Perkinsus chesapeaki</name>
    <name type="common">Clam parasite</name>
    <name type="synonym">Perkinsus andrewsi</name>
    <dbReference type="NCBI Taxonomy" id="330153"/>
    <lineage>
        <taxon>Eukaryota</taxon>
        <taxon>Sar</taxon>
        <taxon>Alveolata</taxon>
        <taxon>Perkinsozoa</taxon>
        <taxon>Perkinsea</taxon>
        <taxon>Perkinsida</taxon>
        <taxon>Perkinsidae</taxon>
        <taxon>Perkinsus</taxon>
    </lineage>
</organism>
<proteinExistence type="predicted"/>
<keyword evidence="3" id="KW-1185">Reference proteome</keyword>
<dbReference type="Proteomes" id="UP000591131">
    <property type="component" value="Unassembled WGS sequence"/>
</dbReference>
<evidence type="ECO:0000256" key="1">
    <source>
        <dbReference type="SAM" id="MobiDB-lite"/>
    </source>
</evidence>
<feature type="non-terminal residue" evidence="2">
    <location>
        <position position="187"/>
    </location>
</feature>
<dbReference type="EMBL" id="JAAPAO010000744">
    <property type="protein sequence ID" value="KAF4654320.1"/>
    <property type="molecule type" value="Genomic_DNA"/>
</dbReference>
<reference evidence="2 3" key="1">
    <citation type="submission" date="2020-04" db="EMBL/GenBank/DDBJ databases">
        <title>Perkinsus chesapeaki whole genome sequence.</title>
        <authorList>
            <person name="Bogema D.R."/>
        </authorList>
    </citation>
    <scope>NUCLEOTIDE SEQUENCE [LARGE SCALE GENOMIC DNA]</scope>
    <source>
        <strain evidence="2">ATCC PRA-425</strain>
    </source>
</reference>
<accession>A0A7J6L568</accession>
<name>A0A7J6L568_PERCH</name>
<feature type="compositionally biased region" description="Acidic residues" evidence="1">
    <location>
        <begin position="80"/>
        <end position="108"/>
    </location>
</feature>
<feature type="compositionally biased region" description="Acidic residues" evidence="1">
    <location>
        <begin position="145"/>
        <end position="156"/>
    </location>
</feature>
<feature type="compositionally biased region" description="Low complexity" evidence="1">
    <location>
        <begin position="157"/>
        <end position="167"/>
    </location>
</feature>
<protein>
    <submittedName>
        <fullName evidence="2">Uncharacterized protein</fullName>
    </submittedName>
</protein>
<evidence type="ECO:0000313" key="2">
    <source>
        <dbReference type="EMBL" id="KAF4654320.1"/>
    </source>
</evidence>
<dbReference type="AlphaFoldDB" id="A0A7J6L568"/>
<feature type="region of interest" description="Disordered" evidence="1">
    <location>
        <begin position="138"/>
        <end position="170"/>
    </location>
</feature>